<evidence type="ECO:0000259" key="14">
    <source>
        <dbReference type="Pfam" id="PF07715"/>
    </source>
</evidence>
<dbReference type="Gene3D" id="2.40.170.20">
    <property type="entry name" value="TonB-dependent receptor, beta-barrel domain"/>
    <property type="match status" value="1"/>
</dbReference>
<comment type="subcellular location">
    <subcellularLocation>
        <location evidence="1 11">Cell outer membrane</location>
        <topology evidence="1 11">Multi-pass membrane protein</topology>
    </subcellularLocation>
</comment>
<dbReference type="PROSITE" id="PS52016">
    <property type="entry name" value="TONB_DEPENDENT_REC_3"/>
    <property type="match status" value="1"/>
</dbReference>
<dbReference type="Proteomes" id="UP001500523">
    <property type="component" value="Unassembled WGS sequence"/>
</dbReference>
<organism evidence="15 16">
    <name type="scientific">Sphingomonas cynarae</name>
    <dbReference type="NCBI Taxonomy" id="930197"/>
    <lineage>
        <taxon>Bacteria</taxon>
        <taxon>Pseudomonadati</taxon>
        <taxon>Pseudomonadota</taxon>
        <taxon>Alphaproteobacteria</taxon>
        <taxon>Sphingomonadales</taxon>
        <taxon>Sphingomonadaceae</taxon>
        <taxon>Sphingomonas</taxon>
    </lineage>
</organism>
<reference evidence="16" key="1">
    <citation type="journal article" date="2019" name="Int. J. Syst. Evol. Microbiol.">
        <title>The Global Catalogue of Microorganisms (GCM) 10K type strain sequencing project: providing services to taxonomists for standard genome sequencing and annotation.</title>
        <authorList>
            <consortium name="The Broad Institute Genomics Platform"/>
            <consortium name="The Broad Institute Genome Sequencing Center for Infectious Disease"/>
            <person name="Wu L."/>
            <person name="Ma J."/>
        </authorList>
    </citation>
    <scope>NUCLEOTIDE SEQUENCE [LARGE SCALE GENOMIC DNA]</scope>
    <source>
        <strain evidence="16">JCM 17498</strain>
    </source>
</reference>
<evidence type="ECO:0000256" key="9">
    <source>
        <dbReference type="ARBA" id="ARBA00023136"/>
    </source>
</evidence>
<dbReference type="PANTHER" id="PTHR32552:SF81">
    <property type="entry name" value="TONB-DEPENDENT OUTER MEMBRANE RECEPTOR"/>
    <property type="match status" value="1"/>
</dbReference>
<dbReference type="Pfam" id="PF00593">
    <property type="entry name" value="TonB_dep_Rec_b-barrel"/>
    <property type="match status" value="1"/>
</dbReference>
<evidence type="ECO:0000256" key="2">
    <source>
        <dbReference type="ARBA" id="ARBA00022448"/>
    </source>
</evidence>
<proteinExistence type="inferred from homology"/>
<dbReference type="InterPro" id="IPR000531">
    <property type="entry name" value="Beta-barrel_TonB"/>
</dbReference>
<keyword evidence="8 12" id="KW-0798">TonB box</keyword>
<keyword evidence="7" id="KW-0406">Ion transport</keyword>
<keyword evidence="6" id="KW-0408">Iron</keyword>
<gene>
    <name evidence="15" type="ORF">GCM10022268_03360</name>
</gene>
<keyword evidence="9 11" id="KW-0472">Membrane</keyword>
<dbReference type="SUPFAM" id="SSF56935">
    <property type="entry name" value="Porins"/>
    <property type="match status" value="1"/>
</dbReference>
<keyword evidence="16" id="KW-1185">Reference proteome</keyword>
<dbReference type="InterPro" id="IPR039426">
    <property type="entry name" value="TonB-dep_rcpt-like"/>
</dbReference>
<evidence type="ECO:0000259" key="13">
    <source>
        <dbReference type="Pfam" id="PF00593"/>
    </source>
</evidence>
<evidence type="ECO:0000256" key="4">
    <source>
        <dbReference type="ARBA" id="ARBA00022496"/>
    </source>
</evidence>
<keyword evidence="4" id="KW-0410">Iron transport</keyword>
<comment type="caution">
    <text evidence="15">The sequence shown here is derived from an EMBL/GenBank/DDBJ whole genome shotgun (WGS) entry which is preliminary data.</text>
</comment>
<comment type="similarity">
    <text evidence="11 12">Belongs to the TonB-dependent receptor family.</text>
</comment>
<evidence type="ECO:0000256" key="7">
    <source>
        <dbReference type="ARBA" id="ARBA00023065"/>
    </source>
</evidence>
<feature type="domain" description="TonB-dependent receptor-like beta-barrel" evidence="13">
    <location>
        <begin position="305"/>
        <end position="749"/>
    </location>
</feature>
<dbReference type="Pfam" id="PF07715">
    <property type="entry name" value="Plug"/>
    <property type="match status" value="1"/>
</dbReference>
<name>A0ABP7CWZ4_9SPHN</name>
<dbReference type="EMBL" id="BAABBF010000001">
    <property type="protein sequence ID" value="GAA3696105.1"/>
    <property type="molecule type" value="Genomic_DNA"/>
</dbReference>
<evidence type="ECO:0000256" key="6">
    <source>
        <dbReference type="ARBA" id="ARBA00023004"/>
    </source>
</evidence>
<protein>
    <submittedName>
        <fullName evidence="15">TonB-dependent receptor</fullName>
    </submittedName>
</protein>
<dbReference type="PANTHER" id="PTHR32552">
    <property type="entry name" value="FERRICHROME IRON RECEPTOR-RELATED"/>
    <property type="match status" value="1"/>
</dbReference>
<sequence length="782" mass="83559">MRSDGDAATGKGSVMSRRRSITRNLVWAGTALGSLALALAAGGAEAQAIGAVPADGQATAAPAGQPAHEDGLSEIVVTASRREESAKDVPVAVAVIAGEKLDVLNSSGLDVRFLAARVPSLQVESSFGRTFPRFYIRGLGNTDFDPNAAQPVSVVYDDVALESPMLKSFPVFDLQSVQVLRGPQGTLFGRNTPAGVVKLDSVRPSETPSAYASLSVATYNTVNAEAASGGPIGGGFSYRVSTLLQRRDDWVRNTSASSGTSPLASPGLEGYLDYAGRVQIAYSGGDFNALANVHGRELEGSPRIFRAGLFQRGNNRFTLGFDKDVAALDGITDQSLTQWGANLHLDYHLAGLGTLYSITAYERATVNSVGDIDGGDRYPFSGGTIGQLNVGLFPSNTGGRTKPREFSQEVRFATDDLGGVRLQAGGYYFRQRLNYDEYAFSGSTVSTQDIRHRNRNENYGIFASAEYKPVDDLTVRGGVRYSHDKRRDLVEGFSPGLTPGLTLPITTRVTGDNVSWDASATYALTDAVNVYGRFATGYLGPAIQDRVTFGSLPTTAAKQTTISGEGGIKAQLSRVFRFDLTGYWNRTKDLQLTAVGGATNSARLLNADKAIGYGVEAEIEARPMPNLTFTASGSYNFTEIRDGDIAVAPCGSGLCTVRDPLNAAGLAVIDGNDLPQAPRWIANATARYAIPLANGDQIFAYGDVAYRGKINYFLYEAAEFRGRASTELGLKIGYKTADNLELSVFGRNLLNQIRSISAIDFNNLTGMINEPRIIGGMIRFTY</sequence>
<keyword evidence="15" id="KW-0675">Receptor</keyword>
<evidence type="ECO:0000256" key="10">
    <source>
        <dbReference type="ARBA" id="ARBA00023237"/>
    </source>
</evidence>
<evidence type="ECO:0000256" key="8">
    <source>
        <dbReference type="ARBA" id="ARBA00023077"/>
    </source>
</evidence>
<keyword evidence="2 11" id="KW-0813">Transport</keyword>
<evidence type="ECO:0000256" key="1">
    <source>
        <dbReference type="ARBA" id="ARBA00004571"/>
    </source>
</evidence>
<keyword evidence="3 11" id="KW-1134">Transmembrane beta strand</keyword>
<dbReference type="InterPro" id="IPR012910">
    <property type="entry name" value="Plug_dom"/>
</dbReference>
<feature type="domain" description="TonB-dependent receptor plug" evidence="14">
    <location>
        <begin position="86"/>
        <end position="196"/>
    </location>
</feature>
<evidence type="ECO:0000313" key="15">
    <source>
        <dbReference type="EMBL" id="GAA3696105.1"/>
    </source>
</evidence>
<accession>A0ABP7CWZ4</accession>
<keyword evidence="10 11" id="KW-0998">Cell outer membrane</keyword>
<evidence type="ECO:0000256" key="5">
    <source>
        <dbReference type="ARBA" id="ARBA00022692"/>
    </source>
</evidence>
<keyword evidence="5 11" id="KW-0812">Transmembrane</keyword>
<evidence type="ECO:0000256" key="11">
    <source>
        <dbReference type="PROSITE-ProRule" id="PRU01360"/>
    </source>
</evidence>
<evidence type="ECO:0000313" key="16">
    <source>
        <dbReference type="Proteomes" id="UP001500523"/>
    </source>
</evidence>
<evidence type="ECO:0000256" key="12">
    <source>
        <dbReference type="RuleBase" id="RU003357"/>
    </source>
</evidence>
<dbReference type="InterPro" id="IPR036942">
    <property type="entry name" value="Beta-barrel_TonB_sf"/>
</dbReference>
<evidence type="ECO:0000256" key="3">
    <source>
        <dbReference type="ARBA" id="ARBA00022452"/>
    </source>
</evidence>